<sequence>MRLKLAKKIIVFTVVFEATLIIANFLLLCSPTCVISSKNNSSHCLKGLQGLPGNDHTQIVLWSRARSGSSFSGELLSVWNTFLSFEPIAMLWPELWDTSDMNRNINASVAVQFLRDVLLCKFAKYPEYVRYIFIEMRFYGNEFFDELCPDYTGGYCESLDLLTTLCMAFKTHVVKIVRLHIRNAFEILEERIPVFTAVERNYTNERSKANSKIAKERNLLQLANVHKLRNYSIKGNREKLHHNFSSGHRAKTPDNVGEELYVNVSKGHLAKTSNQVAGGALPLNFSLHLLAKLPNQVDGEKLTLNTPKDPVAKLFNKIFTKDLTLNASKYRSAKFPYRDDEQVSLNASRYQTANLSIEEMRLKLIPLEMFNYLSPERYAYFRSFFQENAFIDPKHFPVVQKNIKIVHLVRDPR</sequence>
<dbReference type="Proteomes" id="UP001381693">
    <property type="component" value="Unassembled WGS sequence"/>
</dbReference>
<comment type="caution">
    <text evidence="2">The sequence shown here is derived from an EMBL/GenBank/DDBJ whole genome shotgun (WGS) entry which is preliminary data.</text>
</comment>
<dbReference type="InterPro" id="IPR051135">
    <property type="entry name" value="Gal/GlcNAc/GalNAc_ST"/>
</dbReference>
<dbReference type="AlphaFoldDB" id="A0AAN8X467"/>
<dbReference type="PANTHER" id="PTHR10704:SF44">
    <property type="entry name" value="LD35051P-RELATED"/>
    <property type="match status" value="1"/>
</dbReference>
<keyword evidence="1" id="KW-1133">Transmembrane helix</keyword>
<proteinExistence type="predicted"/>
<protein>
    <recommendedName>
        <fullName evidence="4">Sulfotransferase</fullName>
    </recommendedName>
</protein>
<evidence type="ECO:0000256" key="1">
    <source>
        <dbReference type="SAM" id="Phobius"/>
    </source>
</evidence>
<evidence type="ECO:0000313" key="3">
    <source>
        <dbReference type="Proteomes" id="UP001381693"/>
    </source>
</evidence>
<dbReference type="GO" id="GO:0006790">
    <property type="term" value="P:sulfur compound metabolic process"/>
    <property type="evidence" value="ECO:0007669"/>
    <property type="project" value="TreeGrafter"/>
</dbReference>
<reference evidence="2 3" key="1">
    <citation type="submission" date="2023-11" db="EMBL/GenBank/DDBJ databases">
        <title>Halocaridina rubra genome assembly.</title>
        <authorList>
            <person name="Smith C."/>
        </authorList>
    </citation>
    <scope>NUCLEOTIDE SEQUENCE [LARGE SCALE GENOMIC DNA]</scope>
    <source>
        <strain evidence="2">EP-1</strain>
        <tissue evidence="2">Whole</tissue>
    </source>
</reference>
<dbReference type="EMBL" id="JAXCGZ010008865">
    <property type="protein sequence ID" value="KAK7077427.1"/>
    <property type="molecule type" value="Genomic_DNA"/>
</dbReference>
<dbReference type="GO" id="GO:0006044">
    <property type="term" value="P:N-acetylglucosamine metabolic process"/>
    <property type="evidence" value="ECO:0007669"/>
    <property type="project" value="TreeGrafter"/>
</dbReference>
<keyword evidence="1" id="KW-0812">Transmembrane</keyword>
<dbReference type="PANTHER" id="PTHR10704">
    <property type="entry name" value="CARBOHYDRATE SULFOTRANSFERASE"/>
    <property type="match status" value="1"/>
</dbReference>
<dbReference type="GO" id="GO:0001517">
    <property type="term" value="F:N-acetylglucosamine 6-O-sulfotransferase activity"/>
    <property type="evidence" value="ECO:0007669"/>
    <property type="project" value="TreeGrafter"/>
</dbReference>
<feature type="transmembrane region" description="Helical" evidence="1">
    <location>
        <begin position="9"/>
        <end position="28"/>
    </location>
</feature>
<keyword evidence="1" id="KW-0472">Membrane</keyword>
<gene>
    <name evidence="2" type="ORF">SK128_015133</name>
</gene>
<name>A0AAN8X467_HALRR</name>
<evidence type="ECO:0000313" key="2">
    <source>
        <dbReference type="EMBL" id="KAK7077427.1"/>
    </source>
</evidence>
<feature type="non-terminal residue" evidence="2">
    <location>
        <position position="413"/>
    </location>
</feature>
<organism evidence="2 3">
    <name type="scientific">Halocaridina rubra</name>
    <name type="common">Hawaiian red shrimp</name>
    <dbReference type="NCBI Taxonomy" id="373956"/>
    <lineage>
        <taxon>Eukaryota</taxon>
        <taxon>Metazoa</taxon>
        <taxon>Ecdysozoa</taxon>
        <taxon>Arthropoda</taxon>
        <taxon>Crustacea</taxon>
        <taxon>Multicrustacea</taxon>
        <taxon>Malacostraca</taxon>
        <taxon>Eumalacostraca</taxon>
        <taxon>Eucarida</taxon>
        <taxon>Decapoda</taxon>
        <taxon>Pleocyemata</taxon>
        <taxon>Caridea</taxon>
        <taxon>Atyoidea</taxon>
        <taxon>Atyidae</taxon>
        <taxon>Halocaridina</taxon>
    </lineage>
</organism>
<keyword evidence="3" id="KW-1185">Reference proteome</keyword>
<evidence type="ECO:0008006" key="4">
    <source>
        <dbReference type="Google" id="ProtNLM"/>
    </source>
</evidence>
<accession>A0AAN8X467</accession>